<evidence type="ECO:0000256" key="4">
    <source>
        <dbReference type="ARBA" id="ARBA00012438"/>
    </source>
</evidence>
<evidence type="ECO:0000256" key="8">
    <source>
        <dbReference type="ARBA" id="ARBA00022553"/>
    </source>
</evidence>
<feature type="transmembrane region" description="Helical" evidence="19">
    <location>
        <begin position="74"/>
        <end position="98"/>
    </location>
</feature>
<dbReference type="PRINTS" id="PR00344">
    <property type="entry name" value="BCTRLSENSOR"/>
</dbReference>
<evidence type="ECO:0000256" key="14">
    <source>
        <dbReference type="ARBA" id="ARBA00023004"/>
    </source>
</evidence>
<dbReference type="InterPro" id="IPR005467">
    <property type="entry name" value="His_kinase_dom"/>
</dbReference>
<keyword evidence="12 21" id="KW-0418">Kinase</keyword>
<evidence type="ECO:0000313" key="21">
    <source>
        <dbReference type="EMBL" id="MFC4597400.1"/>
    </source>
</evidence>
<dbReference type="EMBL" id="JBHSEP010000002">
    <property type="protein sequence ID" value="MFC4597400.1"/>
    <property type="molecule type" value="Genomic_DNA"/>
</dbReference>
<dbReference type="InterPro" id="IPR003594">
    <property type="entry name" value="HATPase_dom"/>
</dbReference>
<evidence type="ECO:0000256" key="12">
    <source>
        <dbReference type="ARBA" id="ARBA00022777"/>
    </source>
</evidence>
<feature type="transmembrane region" description="Helical" evidence="19">
    <location>
        <begin position="167"/>
        <end position="185"/>
    </location>
</feature>
<keyword evidence="13" id="KW-0067">ATP-binding</keyword>
<evidence type="ECO:0000256" key="18">
    <source>
        <dbReference type="ARBA" id="ARBA00030800"/>
    </source>
</evidence>
<evidence type="ECO:0000256" key="15">
    <source>
        <dbReference type="ARBA" id="ARBA00023012"/>
    </source>
</evidence>
<comment type="catalytic activity">
    <reaction evidence="1">
        <text>ATP + protein L-histidine = ADP + protein N-phospho-L-histidine.</text>
        <dbReference type="EC" id="2.7.13.3"/>
    </reaction>
</comment>
<evidence type="ECO:0000256" key="16">
    <source>
        <dbReference type="ARBA" id="ARBA00023014"/>
    </source>
</evidence>
<dbReference type="Pfam" id="PF07730">
    <property type="entry name" value="HisKA_3"/>
    <property type="match status" value="1"/>
</dbReference>
<evidence type="ECO:0000256" key="5">
    <source>
        <dbReference type="ARBA" id="ARBA00017322"/>
    </source>
</evidence>
<evidence type="ECO:0000256" key="1">
    <source>
        <dbReference type="ARBA" id="ARBA00000085"/>
    </source>
</evidence>
<organism evidence="21 22">
    <name type="scientific">Cohnella hongkongensis</name>
    <dbReference type="NCBI Taxonomy" id="178337"/>
    <lineage>
        <taxon>Bacteria</taxon>
        <taxon>Bacillati</taxon>
        <taxon>Bacillota</taxon>
        <taxon>Bacilli</taxon>
        <taxon>Bacillales</taxon>
        <taxon>Paenibacillaceae</taxon>
        <taxon>Cohnella</taxon>
    </lineage>
</organism>
<dbReference type="InterPro" id="IPR011712">
    <property type="entry name" value="Sig_transdc_His_kin_sub3_dim/P"/>
</dbReference>
<sequence length="707" mass="77968">MGTQSARATGLVLRTGLHALWWTLFAASFVVSVASHGFGFSIYSTACENAPCYYLQMKASQLDQLAAVGISPDLYGSLTFTLLALQNLSFWVVGFLLYRYGWKDLYCVTASIVLIVTGTIFSASEEQFKDFPLLIDLFEGLNTLGTSYLVFLLLFPDGRFTPRWTSLLATLWLAHLAVNLIPPYVFGKPLFAIPSGWMYGFIAIAHVLTFIVLVYRYSREPSAGTRRQLRWLMASICAYVGAGILANVVPMFGEDGHGFARMLVQIAVYAGLMFVPFSVGVIVLERRAKHLPHAFNRTMVYMVLSVFIVSAYALLVGSIGYLIQGKAHAVVTMLATGLLAVMFQPLRSGVQRAVNQLVYGKRDDPYRILSKLTEQLESSLTHQSLLSSVAEKVANALQIPYVAIETYSHGGVEQFAVYGAPGEDAVSIELEVKGIAVGRLILGVHRLEEALPPGTRHMIEDLVRQVSIAVQTYSLADDLHRSRERLVTAREEERRRIRRDLHDGLGSSLASMTLQLNEALRHHQDDPQQSKKALESVQQQMRESIADIRRLVYSLRPPALDEFGLAFALQELSAQVQTSSLQVALEGADRELALSAAAEAAVYRIVQEALTNVVRHANASKCHIQLETESGTLHIRIADNGRGLPAHVKPGIGMRSIRERAEELGGTFELDSAPGHGTRIHVRLPIEERRMKDEWNGDGTAANFAGG</sequence>
<feature type="domain" description="Histidine kinase" evidence="20">
    <location>
        <begin position="500"/>
        <end position="688"/>
    </location>
</feature>
<dbReference type="SUPFAM" id="SSF55874">
    <property type="entry name" value="ATPase domain of HSP90 chaperone/DNA topoisomerase II/histidine kinase"/>
    <property type="match status" value="1"/>
</dbReference>
<evidence type="ECO:0000256" key="13">
    <source>
        <dbReference type="ARBA" id="ARBA00022840"/>
    </source>
</evidence>
<keyword evidence="19" id="KW-1133">Transmembrane helix</keyword>
<name>A0ABV9F8N0_9BACL</name>
<evidence type="ECO:0000256" key="11">
    <source>
        <dbReference type="ARBA" id="ARBA00022741"/>
    </source>
</evidence>
<dbReference type="PROSITE" id="PS50109">
    <property type="entry name" value="HIS_KIN"/>
    <property type="match status" value="1"/>
</dbReference>
<evidence type="ECO:0000256" key="19">
    <source>
        <dbReference type="SAM" id="Phobius"/>
    </source>
</evidence>
<feature type="transmembrane region" description="Helical" evidence="19">
    <location>
        <begin position="105"/>
        <end position="123"/>
    </location>
</feature>
<evidence type="ECO:0000256" key="7">
    <source>
        <dbReference type="ARBA" id="ARBA00022490"/>
    </source>
</evidence>
<accession>A0ABV9F8N0</accession>
<dbReference type="Proteomes" id="UP001596028">
    <property type="component" value="Unassembled WGS sequence"/>
</dbReference>
<evidence type="ECO:0000259" key="20">
    <source>
        <dbReference type="PROSITE" id="PS50109"/>
    </source>
</evidence>
<comment type="subcellular location">
    <subcellularLocation>
        <location evidence="3">Cytoplasm</location>
    </subcellularLocation>
</comment>
<feature type="transmembrane region" description="Helical" evidence="19">
    <location>
        <begin position="197"/>
        <end position="217"/>
    </location>
</feature>
<dbReference type="CDD" id="cd16917">
    <property type="entry name" value="HATPase_UhpB-NarQ-NarX-like"/>
    <property type="match status" value="1"/>
</dbReference>
<dbReference type="EC" id="2.7.13.3" evidence="4"/>
<evidence type="ECO:0000256" key="3">
    <source>
        <dbReference type="ARBA" id="ARBA00004496"/>
    </source>
</evidence>
<dbReference type="GO" id="GO:0016301">
    <property type="term" value="F:kinase activity"/>
    <property type="evidence" value="ECO:0007669"/>
    <property type="project" value="UniProtKB-KW"/>
</dbReference>
<reference evidence="22" key="1">
    <citation type="journal article" date="2019" name="Int. J. Syst. Evol. Microbiol.">
        <title>The Global Catalogue of Microorganisms (GCM) 10K type strain sequencing project: providing services to taxonomists for standard genome sequencing and annotation.</title>
        <authorList>
            <consortium name="The Broad Institute Genomics Platform"/>
            <consortium name="The Broad Institute Genome Sequencing Center for Infectious Disease"/>
            <person name="Wu L."/>
            <person name="Ma J."/>
        </authorList>
    </citation>
    <scope>NUCLEOTIDE SEQUENCE [LARGE SCALE GENOMIC DNA]</scope>
    <source>
        <strain evidence="22">CCUG 49571</strain>
    </source>
</reference>
<comment type="cofactor">
    <cofactor evidence="2">
        <name>[4Fe-4S] cluster</name>
        <dbReference type="ChEBI" id="CHEBI:49883"/>
    </cofactor>
</comment>
<dbReference type="Gene3D" id="3.30.565.10">
    <property type="entry name" value="Histidine kinase-like ATPase, C-terminal domain"/>
    <property type="match status" value="1"/>
</dbReference>
<protein>
    <recommendedName>
        <fullName evidence="5">Oxygen sensor histidine kinase NreB</fullName>
        <ecNumber evidence="4">2.7.13.3</ecNumber>
    </recommendedName>
    <alternativeName>
        <fullName evidence="18">Nitrogen regulation protein B</fullName>
    </alternativeName>
</protein>
<comment type="function">
    <text evidence="17">Member of the two-component regulatory system NreB/NreC involved in the control of dissimilatory nitrate/nitrite reduction in response to oxygen. NreB functions as a direct oxygen sensor histidine kinase which is autophosphorylated, in the absence of oxygen, probably at the conserved histidine residue, and transfers its phosphate group probably to a conserved aspartate residue of NreC. NreB/NreC activates the expression of the nitrate (narGHJI) and nitrite (nir) reductase operons, as well as the putative nitrate transporter gene narT.</text>
</comment>
<dbReference type="Pfam" id="PF02518">
    <property type="entry name" value="HATPase_c"/>
    <property type="match status" value="1"/>
</dbReference>
<dbReference type="InterPro" id="IPR036890">
    <property type="entry name" value="HATPase_C_sf"/>
</dbReference>
<dbReference type="PANTHER" id="PTHR24421">
    <property type="entry name" value="NITRATE/NITRITE SENSOR PROTEIN NARX-RELATED"/>
    <property type="match status" value="1"/>
</dbReference>
<keyword evidence="10" id="KW-0479">Metal-binding</keyword>
<dbReference type="InterPro" id="IPR004358">
    <property type="entry name" value="Sig_transdc_His_kin-like_C"/>
</dbReference>
<evidence type="ECO:0000256" key="9">
    <source>
        <dbReference type="ARBA" id="ARBA00022679"/>
    </source>
</evidence>
<dbReference type="SMART" id="SM00387">
    <property type="entry name" value="HATPase_c"/>
    <property type="match status" value="1"/>
</dbReference>
<feature type="transmembrane region" description="Helical" evidence="19">
    <location>
        <begin position="20"/>
        <end position="43"/>
    </location>
</feature>
<keyword evidence="14" id="KW-0408">Iron</keyword>
<keyword evidence="11" id="KW-0547">Nucleotide-binding</keyword>
<comment type="caution">
    <text evidence="21">The sequence shown here is derived from an EMBL/GenBank/DDBJ whole genome shotgun (WGS) entry which is preliminary data.</text>
</comment>
<keyword evidence="15" id="KW-0902">Two-component regulatory system</keyword>
<keyword evidence="16" id="KW-0411">Iron-sulfur</keyword>
<evidence type="ECO:0000256" key="2">
    <source>
        <dbReference type="ARBA" id="ARBA00001966"/>
    </source>
</evidence>
<dbReference type="InterPro" id="IPR050482">
    <property type="entry name" value="Sensor_HK_TwoCompSys"/>
</dbReference>
<keyword evidence="19" id="KW-0472">Membrane</keyword>
<feature type="transmembrane region" description="Helical" evidence="19">
    <location>
        <begin position="135"/>
        <end position="155"/>
    </location>
</feature>
<evidence type="ECO:0000256" key="6">
    <source>
        <dbReference type="ARBA" id="ARBA00022485"/>
    </source>
</evidence>
<dbReference type="Gene3D" id="1.20.5.1930">
    <property type="match status" value="1"/>
</dbReference>
<gene>
    <name evidence="21" type="ORF">ACFO3S_04060</name>
</gene>
<proteinExistence type="predicted"/>
<evidence type="ECO:0000256" key="10">
    <source>
        <dbReference type="ARBA" id="ARBA00022723"/>
    </source>
</evidence>
<keyword evidence="7" id="KW-0963">Cytoplasm</keyword>
<keyword evidence="8" id="KW-0597">Phosphoprotein</keyword>
<keyword evidence="19" id="KW-0812">Transmembrane</keyword>
<keyword evidence="22" id="KW-1185">Reference proteome</keyword>
<feature type="transmembrane region" description="Helical" evidence="19">
    <location>
        <begin position="229"/>
        <end position="250"/>
    </location>
</feature>
<keyword evidence="6" id="KW-0004">4Fe-4S</keyword>
<dbReference type="RefSeq" id="WP_378092544.1">
    <property type="nucleotide sequence ID" value="NZ_JBHSEP010000002.1"/>
</dbReference>
<dbReference type="PANTHER" id="PTHR24421:SF10">
    <property type="entry name" value="NITRATE_NITRITE SENSOR PROTEIN NARQ"/>
    <property type="match status" value="1"/>
</dbReference>
<evidence type="ECO:0000256" key="17">
    <source>
        <dbReference type="ARBA" id="ARBA00024827"/>
    </source>
</evidence>
<feature type="transmembrane region" description="Helical" evidence="19">
    <location>
        <begin position="300"/>
        <end position="323"/>
    </location>
</feature>
<feature type="transmembrane region" description="Helical" evidence="19">
    <location>
        <begin position="262"/>
        <end position="284"/>
    </location>
</feature>
<keyword evidence="9" id="KW-0808">Transferase</keyword>
<evidence type="ECO:0000313" key="22">
    <source>
        <dbReference type="Proteomes" id="UP001596028"/>
    </source>
</evidence>